<dbReference type="VEuPathDB" id="FungiDB:LEMA_uP018830.1"/>
<organism evidence="2">
    <name type="scientific">Leptosphaeria maculans (strain JN3 / isolate v23.1.3 / race Av1-4-5-6-7-8)</name>
    <name type="common">Blackleg fungus</name>
    <name type="synonym">Phoma lingam</name>
    <dbReference type="NCBI Taxonomy" id="985895"/>
    <lineage>
        <taxon>Eukaryota</taxon>
        <taxon>Fungi</taxon>
        <taxon>Dikarya</taxon>
        <taxon>Ascomycota</taxon>
        <taxon>Pezizomycotina</taxon>
        <taxon>Dothideomycetes</taxon>
        <taxon>Pleosporomycetidae</taxon>
        <taxon>Pleosporales</taxon>
        <taxon>Pleosporineae</taxon>
        <taxon>Leptosphaeriaceae</taxon>
        <taxon>Plenodomus</taxon>
        <taxon>Plenodomus lingam/Leptosphaeria maculans species complex</taxon>
    </lineage>
</organism>
<dbReference type="AlphaFoldDB" id="E5AAR2"/>
<reference evidence="2" key="1">
    <citation type="journal article" date="2011" name="Nat. Commun.">
        <title>Effector diversification within compartments of the Leptosphaeria maculans genome affected by Repeat-Induced Point mutations.</title>
        <authorList>
            <person name="Rouxel T."/>
            <person name="Grandaubert J."/>
            <person name="Hane J.K."/>
            <person name="Hoede C."/>
            <person name="van de Wouw A.P."/>
            <person name="Couloux A."/>
            <person name="Dominguez V."/>
            <person name="Anthouard V."/>
            <person name="Bally P."/>
            <person name="Bourras S."/>
            <person name="Cozijnsen A.J."/>
            <person name="Ciuffetti L.M."/>
            <person name="Degrave A."/>
            <person name="Dilmaghani A."/>
            <person name="Duret L."/>
            <person name="Fudal I."/>
            <person name="Goodwin S.B."/>
            <person name="Gout L."/>
            <person name="Glaser N."/>
            <person name="Linglin J."/>
            <person name="Kema G.H.J."/>
            <person name="Lapalu N."/>
            <person name="Lawrence C.B."/>
            <person name="May K."/>
            <person name="Meyer M."/>
            <person name="Ollivier B."/>
            <person name="Poulain J."/>
            <person name="Schoch C.L."/>
            <person name="Simon A."/>
            <person name="Spatafora J.W."/>
            <person name="Stachowiak A."/>
            <person name="Turgeon B.G."/>
            <person name="Tyler B.M."/>
            <person name="Vincent D."/>
            <person name="Weissenbach J."/>
            <person name="Amselem J."/>
            <person name="Quesneville H."/>
            <person name="Oliver R.P."/>
            <person name="Wincker P."/>
            <person name="Balesdent M.-H."/>
            <person name="Howlett B.J."/>
        </authorList>
    </citation>
    <scope>NUCLEOTIDE SEQUENCE [LARGE SCALE GENOMIC DNA]</scope>
    <source>
        <strain evidence="2">JN3 / isolate v23.1.3 / race Av1-4-5-6-7-8</strain>
    </source>
</reference>
<sequence length="95" mass="10414">MGLDYEAVGLGNTPLSIIQKEKCMIPHADSPPMLHFAVIVERGEDGKVRLRIRRAGTRCMLEPTNTVGSGRSLPWDILDPLSSESNVLGSRARLD</sequence>
<keyword evidence="2" id="KW-1185">Reference proteome</keyword>
<name>E5AAR2_LEPMJ</name>
<dbReference type="RefSeq" id="XP_003844232.1">
    <property type="nucleotide sequence ID" value="XM_003844184.1"/>
</dbReference>
<dbReference type="HOGENOM" id="CLU_2373172_0_0_1"/>
<proteinExistence type="predicted"/>
<dbReference type="InParanoid" id="E5AAR2"/>
<evidence type="ECO:0000313" key="1">
    <source>
        <dbReference type="EMBL" id="CBY00753.1"/>
    </source>
</evidence>
<protein>
    <submittedName>
        <fullName evidence="1">Predicted protein</fullName>
    </submittedName>
</protein>
<evidence type="ECO:0000313" key="2">
    <source>
        <dbReference type="Proteomes" id="UP000002668"/>
    </source>
</evidence>
<dbReference type="EMBL" id="FP929138">
    <property type="protein sequence ID" value="CBY00753.1"/>
    <property type="molecule type" value="Genomic_DNA"/>
</dbReference>
<gene>
    <name evidence="1" type="ORF">LEMA_uP018830.1</name>
</gene>
<dbReference type="Proteomes" id="UP000002668">
    <property type="component" value="Genome"/>
</dbReference>
<accession>E5AAR2</accession>
<dbReference type="GeneID" id="13292321"/>